<evidence type="ECO:0000313" key="3">
    <source>
        <dbReference type="Proteomes" id="UP001358586"/>
    </source>
</evidence>
<evidence type="ECO:0000256" key="1">
    <source>
        <dbReference type="SAM" id="SignalP"/>
    </source>
</evidence>
<dbReference type="PANTHER" id="PTHR31350">
    <property type="entry name" value="SI:DKEY-261L7.2"/>
    <property type="match status" value="1"/>
</dbReference>
<accession>A0ABR0QCL2</accession>
<feature type="chain" id="PRO_5047286193" evidence="1">
    <location>
        <begin position="19"/>
        <end position="253"/>
    </location>
</feature>
<comment type="caution">
    <text evidence="2">The sequence shown here is derived from an EMBL/GenBank/DDBJ whole genome shotgun (WGS) entry which is preliminary data.</text>
</comment>
<dbReference type="Proteomes" id="UP001358586">
    <property type="component" value="Chromosome 4"/>
</dbReference>
<keyword evidence="3" id="KW-1185">Reference proteome</keyword>
<proteinExistence type="predicted"/>
<feature type="signal peptide" evidence="1">
    <location>
        <begin position="1"/>
        <end position="18"/>
    </location>
</feature>
<keyword evidence="1" id="KW-0732">Signal</keyword>
<reference evidence="2 3" key="1">
    <citation type="submission" date="2023-03" db="EMBL/GenBank/DDBJ databases">
        <title>WGS of Gossypium arboreum.</title>
        <authorList>
            <person name="Yu D."/>
        </authorList>
    </citation>
    <scope>NUCLEOTIDE SEQUENCE [LARGE SCALE GENOMIC DNA]</scope>
    <source>
        <tissue evidence="2">Leaf</tissue>
    </source>
</reference>
<protein>
    <submittedName>
        <fullName evidence="2">Uncharacterized protein</fullName>
    </submittedName>
</protein>
<sequence>MGKLIFFLFWILRNLKDAFWPFQRGTADSLFLKAANAANCIDKFNGFEDSGYRLASTKAAQHRLDRGVWTSVHFGDMRRALSACECFILLRTNPKEMRDYSILLYHCGLYGQALKFLKLYQDMKSSSAQNSSTDPVSNPEEDAVKKLIVRLNLIAMEEALVIVDEIDMFDRAEVSNFHLDLYSFTLFLNDIFETVKATLNTFIQDGKEMASVLYTYCSCVKTLPQGVCWNSQFGIQKLAAETGAASIYCGFWF</sequence>
<organism evidence="2 3">
    <name type="scientific">Gossypium arboreum</name>
    <name type="common">Tree cotton</name>
    <name type="synonym">Gossypium nanking</name>
    <dbReference type="NCBI Taxonomy" id="29729"/>
    <lineage>
        <taxon>Eukaryota</taxon>
        <taxon>Viridiplantae</taxon>
        <taxon>Streptophyta</taxon>
        <taxon>Embryophyta</taxon>
        <taxon>Tracheophyta</taxon>
        <taxon>Spermatophyta</taxon>
        <taxon>Magnoliopsida</taxon>
        <taxon>eudicotyledons</taxon>
        <taxon>Gunneridae</taxon>
        <taxon>Pentapetalae</taxon>
        <taxon>rosids</taxon>
        <taxon>malvids</taxon>
        <taxon>Malvales</taxon>
        <taxon>Malvaceae</taxon>
        <taxon>Malvoideae</taxon>
        <taxon>Gossypium</taxon>
    </lineage>
</organism>
<dbReference type="PANTHER" id="PTHR31350:SF29">
    <property type="entry name" value="PROTEIN SIRB1 N-TERMINAL DOMAIN-CONTAINING PROTEIN"/>
    <property type="match status" value="1"/>
</dbReference>
<name>A0ABR0QCL2_GOSAR</name>
<evidence type="ECO:0000313" key="2">
    <source>
        <dbReference type="EMBL" id="KAK5836618.1"/>
    </source>
</evidence>
<dbReference type="EMBL" id="JARKNE010000004">
    <property type="protein sequence ID" value="KAK5836618.1"/>
    <property type="molecule type" value="Genomic_DNA"/>
</dbReference>
<gene>
    <name evidence="2" type="ORF">PVK06_012413</name>
</gene>